<dbReference type="Gene3D" id="1.50.10.20">
    <property type="match status" value="1"/>
</dbReference>
<gene>
    <name evidence="3" type="ORF">M670_01662</name>
</gene>
<dbReference type="AlphaFoldDB" id="A0A072NNK8"/>
<name>A0A072NNK8_SCHAZ</name>
<dbReference type="SUPFAM" id="SSF49785">
    <property type="entry name" value="Galactose-binding domain-like"/>
    <property type="match status" value="1"/>
</dbReference>
<dbReference type="InterPro" id="IPR008928">
    <property type="entry name" value="6-hairpin_glycosidase_sf"/>
</dbReference>
<dbReference type="InterPro" id="IPR008979">
    <property type="entry name" value="Galactose-bd-like_sf"/>
</dbReference>
<dbReference type="Proteomes" id="UP000027936">
    <property type="component" value="Unassembled WGS sequence"/>
</dbReference>
<evidence type="ECO:0000313" key="3">
    <source>
        <dbReference type="EMBL" id="KEF38847.1"/>
    </source>
</evidence>
<proteinExistence type="predicted"/>
<dbReference type="PATRIC" id="fig|1348973.3.peg.1623"/>
<dbReference type="SUPFAM" id="SSF48208">
    <property type="entry name" value="Six-hairpin glycosidases"/>
    <property type="match status" value="1"/>
</dbReference>
<comment type="caution">
    <text evidence="3">The sequence shown here is derived from an EMBL/GenBank/DDBJ whole genome shotgun (WGS) entry which is preliminary data.</text>
</comment>
<dbReference type="EMBL" id="JJRY01000005">
    <property type="protein sequence ID" value="KEF38847.1"/>
    <property type="molecule type" value="Genomic_DNA"/>
</dbReference>
<accession>A0A072NNK8</accession>
<dbReference type="GO" id="GO:0015012">
    <property type="term" value="P:heparan sulfate proteoglycan biosynthetic process"/>
    <property type="evidence" value="ECO:0007669"/>
    <property type="project" value="InterPro"/>
</dbReference>
<dbReference type="Pfam" id="PF06662">
    <property type="entry name" value="C5-epim_C"/>
    <property type="match status" value="2"/>
</dbReference>
<reference evidence="3 4" key="1">
    <citation type="submission" date="2014-04" db="EMBL/GenBank/DDBJ databases">
        <title>Draft genome sequence of Bacillus azotoformans MEV2011, a (co-) denitrifying strain unable to grow in the presence of oxygen.</title>
        <authorList>
            <person name="Nielsen M."/>
            <person name="Schreiber L."/>
            <person name="Finster K."/>
            <person name="Schramm A."/>
        </authorList>
    </citation>
    <scope>NUCLEOTIDE SEQUENCE [LARGE SCALE GENOMIC DNA]</scope>
    <source>
        <strain evidence="3 4">MEV2011</strain>
    </source>
</reference>
<dbReference type="GO" id="GO:0047464">
    <property type="term" value="F:heparosan-N-sulfate-glucuronate 5-epimerase activity"/>
    <property type="evidence" value="ECO:0007669"/>
    <property type="project" value="InterPro"/>
</dbReference>
<organism evidence="3 4">
    <name type="scientific">Schinkia azotoformans MEV2011</name>
    <dbReference type="NCBI Taxonomy" id="1348973"/>
    <lineage>
        <taxon>Bacteria</taxon>
        <taxon>Bacillati</taxon>
        <taxon>Bacillota</taxon>
        <taxon>Bacilli</taxon>
        <taxon>Bacillales</taxon>
        <taxon>Bacillaceae</taxon>
        <taxon>Calidifontibacillus/Schinkia group</taxon>
        <taxon>Schinkia</taxon>
    </lineage>
</organism>
<protein>
    <submittedName>
        <fullName evidence="3">D-glucuronyl C5-epimerase,F5/8 type C domain-containing protein</fullName>
    </submittedName>
</protein>
<feature type="domain" description="D-glucuronyl C5-epimerase C-terminal" evidence="2">
    <location>
        <begin position="538"/>
        <end position="666"/>
    </location>
</feature>
<sequence>MAEEGTQTDVDQAKHLFDKSGIPILEIEGVGKQNHPAWTGLYALEYLEKGEMDKFWACVNWLKENLVRQNGYDVWLYEFDNTYNDINIKAPWYSGFGQALGIEALVAAYKESKDQVYLDTAVKAAEVLFVPISEKGLLFESGEDIWFEEIPVPVENPSHILNGHMRALLAIKYLAEVTGNNEYNDWFEKGSETLKKWLPNYDAGYWLRYDLNPKKDELLFRFNNPYGYQLPNLAIDKISLKDPVSNEEVTLDVGSDVDANSSLRIAGNDWGTIEDLDGKTVRRIKEIIPTIDHEKLDGDFDSPSTYFYLKLPSEWKNNLRNDWFELTVHYKDEKKGNITVQQRSIAPGKTFQNMRDGDLLLTGSGEWREWKIPVRVSDLGYWVGSSYGDKHLEYLTKLTKYDSGLQQWKDKMNSYLNLSSVENIANSKKVEVKQIQLPSQTPMLPVYSLDKKGVVRQHIATENTILNNGIWDGTGEVGPPLYSPFIVAKQAILGSKMFDPDQFKRHPDKYKISIEDVHTEPALSWILSNYKNISEDGMIWEYNFDNSYNDVIQSKPWVSAFSQAYIIDALMKADMEKETISAANAYRYDIKDGGLNSSTLSNMLFFEEVPNGTHILNAHIISTNKLMEVNNKYNNNTIKQLYENGITSLREYLNKYDTGYWSLYDQNPKKEKLFQIDWLSGEESPSIDSISVINPEKGLSTVIDIGSKDDFDSYPKIAGLEWSSVSTVDGKTTRKFHNGYKNRNDSVAGGHRHNVFFEVVLPEKQFKDYFEIPKHLIVIKYKDDAKGEFVIKSQSINEGNHLDFTPIKNGVFRTTGDGKWKEAIFEIDNKDLGWYMGADYQQYHIEQLNALAQQTKDWFFKQYAEKWDYYLQTYANKEKVIIDKQITDSLKDIASNAKVLGASQTYPNFGLENALDNNPDDDYVAFHENSLPQSFTLKFDKEYMIQGLELIWESDENYGVAYSVEGENEVLESIKNGIGKEQKIIFENPKKLKKIKLTVNETNGQQRILLRQIKVLTREE</sequence>
<dbReference type="InterPro" id="IPR010598">
    <property type="entry name" value="C5-epim_C"/>
</dbReference>
<dbReference type="PANTHER" id="PTHR13174:SF3">
    <property type="entry name" value="D-GLUCURONYL C5-EPIMERASE"/>
    <property type="match status" value="1"/>
</dbReference>
<dbReference type="InterPro" id="IPR000421">
    <property type="entry name" value="FA58C"/>
</dbReference>
<dbReference type="Pfam" id="PF00754">
    <property type="entry name" value="F5_F8_type_C"/>
    <property type="match status" value="1"/>
</dbReference>
<dbReference type="Gene3D" id="2.60.120.260">
    <property type="entry name" value="Galactose-binding domain-like"/>
    <property type="match status" value="1"/>
</dbReference>
<dbReference type="GO" id="GO:0005975">
    <property type="term" value="P:carbohydrate metabolic process"/>
    <property type="evidence" value="ECO:0007669"/>
    <property type="project" value="InterPro"/>
</dbReference>
<evidence type="ECO:0000259" key="1">
    <source>
        <dbReference type="Pfam" id="PF00754"/>
    </source>
</evidence>
<feature type="domain" description="D-glucuronyl C5-epimerase C-terminal" evidence="2">
    <location>
        <begin position="74"/>
        <end position="212"/>
    </location>
</feature>
<feature type="domain" description="F5/8 type C" evidence="1">
    <location>
        <begin position="902"/>
        <end position="1011"/>
    </location>
</feature>
<dbReference type="InterPro" id="IPR039721">
    <property type="entry name" value="C5-epimerase"/>
</dbReference>
<evidence type="ECO:0000313" key="4">
    <source>
        <dbReference type="Proteomes" id="UP000027936"/>
    </source>
</evidence>
<dbReference type="PANTHER" id="PTHR13174">
    <property type="entry name" value="D-GLUCURONYL C5-EPIMERASE"/>
    <property type="match status" value="1"/>
</dbReference>
<evidence type="ECO:0000259" key="2">
    <source>
        <dbReference type="Pfam" id="PF06662"/>
    </source>
</evidence>